<dbReference type="InterPro" id="IPR018247">
    <property type="entry name" value="EF_Hand_1_Ca_BS"/>
</dbReference>
<dbReference type="EMBL" id="SEYY01021108">
    <property type="protein sequence ID" value="KAB7496692.1"/>
    <property type="molecule type" value="Genomic_DNA"/>
</dbReference>
<dbReference type="SMART" id="SM00054">
    <property type="entry name" value="EFh"/>
    <property type="match status" value="3"/>
</dbReference>
<dbReference type="GO" id="GO:0005509">
    <property type="term" value="F:calcium ion binding"/>
    <property type="evidence" value="ECO:0007669"/>
    <property type="project" value="InterPro"/>
</dbReference>
<proteinExistence type="predicted"/>
<keyword evidence="8" id="KW-1185">Reference proteome</keyword>
<name>A0A5N5SRU7_9CRUS</name>
<dbReference type="AlphaFoldDB" id="A0A5N5SRU7"/>
<comment type="subcellular location">
    <subcellularLocation>
        <location evidence="1">Cytoplasm</location>
    </subcellularLocation>
</comment>
<dbReference type="PANTHER" id="PTHR46212">
    <property type="entry name" value="PEFLIN"/>
    <property type="match status" value="1"/>
</dbReference>
<accession>A0A5N5SRU7</accession>
<dbReference type="Gene3D" id="1.10.238.10">
    <property type="entry name" value="EF-hand"/>
    <property type="match status" value="1"/>
</dbReference>
<evidence type="ECO:0000313" key="7">
    <source>
        <dbReference type="EMBL" id="KAB7496692.1"/>
    </source>
</evidence>
<keyword evidence="4" id="KW-0677">Repeat</keyword>
<comment type="caution">
    <text evidence="7">The sequence shown here is derived from an EMBL/GenBank/DDBJ whole genome shotgun (WGS) entry which is preliminary data.</text>
</comment>
<keyword evidence="3" id="KW-0479">Metal-binding</keyword>
<dbReference type="InterPro" id="IPR011992">
    <property type="entry name" value="EF-hand-dom_pair"/>
</dbReference>
<feature type="domain" description="EF-hand" evidence="6">
    <location>
        <begin position="77"/>
        <end position="112"/>
    </location>
</feature>
<sequence>MSYNPSFRPQNSMYGYAAQQHQGYAGQAPVSGYPQQYVYVTQAQQQVYPGQTLHQSHPGTQQMYQTSVHQSYGAPPGVDPTIMSWFKAVDQDNSGQINARELSLALQNGNNSNFSDEACKLMISMFDTDHSGTINVQEFSQLFGYINQWTDVYKRFDQDKSGTIDERELEVALQQMGYRLSPQFVSYLVNKFDRKTRKVSLDNFIVANVQLHRLTDAFKKKDVEMKGLATFGYEEFVTLALSV</sequence>
<evidence type="ECO:0000259" key="6">
    <source>
        <dbReference type="PROSITE" id="PS50222"/>
    </source>
</evidence>
<dbReference type="InterPro" id="IPR002048">
    <property type="entry name" value="EF_hand_dom"/>
</dbReference>
<gene>
    <name evidence="7" type="primary">pef1</name>
    <name evidence="7" type="ORF">Anas_03236</name>
</gene>
<dbReference type="OrthoDB" id="10248537at2759"/>
<organism evidence="7 8">
    <name type="scientific">Armadillidium nasatum</name>
    <dbReference type="NCBI Taxonomy" id="96803"/>
    <lineage>
        <taxon>Eukaryota</taxon>
        <taxon>Metazoa</taxon>
        <taxon>Ecdysozoa</taxon>
        <taxon>Arthropoda</taxon>
        <taxon>Crustacea</taxon>
        <taxon>Multicrustacea</taxon>
        <taxon>Malacostraca</taxon>
        <taxon>Eumalacostraca</taxon>
        <taxon>Peracarida</taxon>
        <taxon>Isopoda</taxon>
        <taxon>Oniscidea</taxon>
        <taxon>Crinocheta</taxon>
        <taxon>Armadillidiidae</taxon>
        <taxon>Armadillidium</taxon>
    </lineage>
</organism>
<dbReference type="Pfam" id="PF13202">
    <property type="entry name" value="EF-hand_5"/>
    <property type="match status" value="1"/>
</dbReference>
<protein>
    <submittedName>
        <fullName evidence="7">Peflin</fullName>
    </submittedName>
</protein>
<evidence type="ECO:0000256" key="3">
    <source>
        <dbReference type="ARBA" id="ARBA00022723"/>
    </source>
</evidence>
<keyword evidence="5" id="KW-0106">Calcium</keyword>
<dbReference type="PANTHER" id="PTHR46212:SF3">
    <property type="entry name" value="GH27120P"/>
    <property type="match status" value="1"/>
</dbReference>
<dbReference type="PROSITE" id="PS00018">
    <property type="entry name" value="EF_HAND_1"/>
    <property type="match status" value="2"/>
</dbReference>
<evidence type="ECO:0000256" key="1">
    <source>
        <dbReference type="ARBA" id="ARBA00004496"/>
    </source>
</evidence>
<dbReference type="GO" id="GO:0048306">
    <property type="term" value="F:calcium-dependent protein binding"/>
    <property type="evidence" value="ECO:0007669"/>
    <property type="project" value="UniProtKB-ARBA"/>
</dbReference>
<dbReference type="InterPro" id="IPR051426">
    <property type="entry name" value="Peflin/Sorcin_CaBP"/>
</dbReference>
<keyword evidence="2" id="KW-0963">Cytoplasm</keyword>
<reference evidence="7 8" key="1">
    <citation type="journal article" date="2019" name="PLoS Biol.">
        <title>Sex chromosomes control vertical transmission of feminizing Wolbachia symbionts in an isopod.</title>
        <authorList>
            <person name="Becking T."/>
            <person name="Chebbi M.A."/>
            <person name="Giraud I."/>
            <person name="Moumen B."/>
            <person name="Laverre T."/>
            <person name="Caubet Y."/>
            <person name="Peccoud J."/>
            <person name="Gilbert C."/>
            <person name="Cordaux R."/>
        </authorList>
    </citation>
    <scope>NUCLEOTIDE SEQUENCE [LARGE SCALE GENOMIC DNA]</scope>
    <source>
        <strain evidence="7">ANa2</strain>
        <tissue evidence="7">Whole body excluding digestive tract and cuticle</tissue>
    </source>
</reference>
<feature type="domain" description="EF-hand" evidence="6">
    <location>
        <begin position="144"/>
        <end position="179"/>
    </location>
</feature>
<feature type="domain" description="EF-hand" evidence="6">
    <location>
        <begin position="114"/>
        <end position="143"/>
    </location>
</feature>
<dbReference type="Pfam" id="PF13499">
    <property type="entry name" value="EF-hand_7"/>
    <property type="match status" value="1"/>
</dbReference>
<dbReference type="SUPFAM" id="SSF47473">
    <property type="entry name" value="EF-hand"/>
    <property type="match status" value="1"/>
</dbReference>
<dbReference type="PROSITE" id="PS50222">
    <property type="entry name" value="EF_HAND_2"/>
    <property type="match status" value="3"/>
</dbReference>
<evidence type="ECO:0000256" key="5">
    <source>
        <dbReference type="ARBA" id="ARBA00022837"/>
    </source>
</evidence>
<dbReference type="GO" id="GO:0005737">
    <property type="term" value="C:cytoplasm"/>
    <property type="evidence" value="ECO:0007669"/>
    <property type="project" value="UniProtKB-SubCell"/>
</dbReference>
<evidence type="ECO:0000256" key="2">
    <source>
        <dbReference type="ARBA" id="ARBA00022490"/>
    </source>
</evidence>
<evidence type="ECO:0000313" key="8">
    <source>
        <dbReference type="Proteomes" id="UP000326759"/>
    </source>
</evidence>
<evidence type="ECO:0000256" key="4">
    <source>
        <dbReference type="ARBA" id="ARBA00022737"/>
    </source>
</evidence>
<dbReference type="Proteomes" id="UP000326759">
    <property type="component" value="Unassembled WGS sequence"/>
</dbReference>